<evidence type="ECO:0000313" key="3">
    <source>
        <dbReference type="Proteomes" id="UP000292136"/>
    </source>
</evidence>
<keyword evidence="3" id="KW-1185">Reference proteome</keyword>
<comment type="caution">
    <text evidence="2">The sequence shown here is derived from an EMBL/GenBank/DDBJ whole genome shotgun (WGS) entry which is preliminary data.</text>
</comment>
<name>A0ABY0ISE8_9RHOO</name>
<organism evidence="2 3">
    <name type="scientific">Azospira oryzae</name>
    <dbReference type="NCBI Taxonomy" id="146939"/>
    <lineage>
        <taxon>Bacteria</taxon>
        <taxon>Pseudomonadati</taxon>
        <taxon>Pseudomonadota</taxon>
        <taxon>Betaproteobacteria</taxon>
        <taxon>Rhodocyclales</taxon>
        <taxon>Rhodocyclaceae</taxon>
        <taxon>Azospira</taxon>
    </lineage>
</organism>
<dbReference type="PANTHER" id="PTHR36302">
    <property type="entry name" value="BLR7088 PROTEIN"/>
    <property type="match status" value="1"/>
</dbReference>
<dbReference type="RefSeq" id="WP_130458926.1">
    <property type="nucleotide sequence ID" value="NZ_SHKM01000001.1"/>
</dbReference>
<dbReference type="Proteomes" id="UP000292136">
    <property type="component" value="Unassembled WGS sequence"/>
</dbReference>
<dbReference type="Pfam" id="PF04314">
    <property type="entry name" value="PCuAC"/>
    <property type="match status" value="1"/>
</dbReference>
<dbReference type="InterPro" id="IPR007410">
    <property type="entry name" value="LpqE-like"/>
</dbReference>
<dbReference type="InterPro" id="IPR058248">
    <property type="entry name" value="Lxx211020-like"/>
</dbReference>
<evidence type="ECO:0000313" key="2">
    <source>
        <dbReference type="EMBL" id="RZT90513.1"/>
    </source>
</evidence>
<accession>A0ABY0ISE8</accession>
<protein>
    <recommendedName>
        <fullName evidence="4">Copper(I)-binding protein</fullName>
    </recommendedName>
</protein>
<proteinExistence type="predicted"/>
<dbReference type="EMBL" id="SHKM01000001">
    <property type="protein sequence ID" value="RZT90513.1"/>
    <property type="molecule type" value="Genomic_DNA"/>
</dbReference>
<feature type="signal peptide" evidence="1">
    <location>
        <begin position="1"/>
        <end position="24"/>
    </location>
</feature>
<dbReference type="Gene3D" id="2.60.40.1890">
    <property type="entry name" value="PCu(A)C copper chaperone"/>
    <property type="match status" value="1"/>
</dbReference>
<dbReference type="InterPro" id="IPR036182">
    <property type="entry name" value="PCuAC_sf"/>
</dbReference>
<gene>
    <name evidence="2" type="ORF">EV678_1330</name>
</gene>
<evidence type="ECO:0000256" key="1">
    <source>
        <dbReference type="SAM" id="SignalP"/>
    </source>
</evidence>
<evidence type="ECO:0008006" key="4">
    <source>
        <dbReference type="Google" id="ProtNLM"/>
    </source>
</evidence>
<feature type="chain" id="PRO_5045305559" description="Copper(I)-binding protein" evidence="1">
    <location>
        <begin position="25"/>
        <end position="165"/>
    </location>
</feature>
<sequence>MQLHRRLISAALACSALFALPALADSPIKVEDPYVRLVPTGTPNTGAFMVIKNSGNADRKVLKAESPVSKVVELHNHINDNGVMRMRPVADIEVKAKGEAVLQPGSLHVMLIGLKQDLKEGDVVPITLKLDDGSSTKIEAPVRKIQVPAAKPEDMGQHNHGAMKH</sequence>
<dbReference type="PANTHER" id="PTHR36302:SF1">
    <property type="entry name" value="COPPER CHAPERONE PCU(A)C"/>
    <property type="match status" value="1"/>
</dbReference>
<keyword evidence="1" id="KW-0732">Signal</keyword>
<dbReference type="SUPFAM" id="SSF110087">
    <property type="entry name" value="DR1885-like metal-binding protein"/>
    <property type="match status" value="1"/>
</dbReference>
<reference evidence="2 3" key="1">
    <citation type="submission" date="2019-02" db="EMBL/GenBank/DDBJ databases">
        <title>Genomic Encyclopedia of Type Strains, Phase IV (KMG-IV): sequencing the most valuable type-strain genomes for metagenomic binning, comparative biology and taxonomic classification.</title>
        <authorList>
            <person name="Goeker M."/>
        </authorList>
    </citation>
    <scope>NUCLEOTIDE SEQUENCE [LARGE SCALE GENOMIC DNA]</scope>
    <source>
        <strain evidence="2 3">DSM 21223</strain>
    </source>
</reference>